<dbReference type="Proteomes" id="UP000184465">
    <property type="component" value="Unassembled WGS sequence"/>
</dbReference>
<accession>A0A1M6QS48</accession>
<keyword evidence="5" id="KW-0408">Iron</keyword>
<dbReference type="GO" id="GO:0051536">
    <property type="term" value="F:iron-sulfur cluster binding"/>
    <property type="evidence" value="ECO:0007669"/>
    <property type="project" value="UniProtKB-KW"/>
</dbReference>
<keyword evidence="9" id="KW-1185">Reference proteome</keyword>
<gene>
    <name evidence="8" type="ORF">SAMN02745912_02696</name>
</gene>
<keyword evidence="3" id="KW-0479">Metal-binding</keyword>
<organism evidence="8 9">
    <name type="scientific">Paramaledivibacter caminithermalis (strain DSM 15212 / CIP 107654 / DViRD3)</name>
    <name type="common">Clostridium caminithermale</name>
    <dbReference type="NCBI Taxonomy" id="1121301"/>
    <lineage>
        <taxon>Bacteria</taxon>
        <taxon>Bacillati</taxon>
        <taxon>Bacillota</taxon>
        <taxon>Clostridia</taxon>
        <taxon>Peptostreptococcales</taxon>
        <taxon>Caminicellaceae</taxon>
        <taxon>Paramaledivibacter</taxon>
    </lineage>
</organism>
<dbReference type="OrthoDB" id="9770286at2"/>
<dbReference type="Gene3D" id="3.40.50.1220">
    <property type="entry name" value="TPP-binding domain"/>
    <property type="match status" value="1"/>
</dbReference>
<evidence type="ECO:0000256" key="3">
    <source>
        <dbReference type="ARBA" id="ARBA00022723"/>
    </source>
</evidence>
<name>A0A1M6QS48_PARC5</name>
<comment type="similarity">
    <text evidence="1">Belongs to the ETF alpha-subunit/FixB family.</text>
</comment>
<evidence type="ECO:0000256" key="6">
    <source>
        <dbReference type="ARBA" id="ARBA00023014"/>
    </source>
</evidence>
<dbReference type="SUPFAM" id="SSF52467">
    <property type="entry name" value="DHS-like NAD/FAD-binding domain"/>
    <property type="match status" value="1"/>
</dbReference>
<dbReference type="Gene3D" id="3.40.50.620">
    <property type="entry name" value="HUPs"/>
    <property type="match status" value="1"/>
</dbReference>
<dbReference type="Pfam" id="PF00766">
    <property type="entry name" value="ETF_alpha"/>
    <property type="match status" value="1"/>
</dbReference>
<dbReference type="SUPFAM" id="SSF54862">
    <property type="entry name" value="4Fe-4S ferredoxins"/>
    <property type="match status" value="1"/>
</dbReference>
<evidence type="ECO:0000256" key="1">
    <source>
        <dbReference type="ARBA" id="ARBA00005817"/>
    </source>
</evidence>
<keyword evidence="2" id="KW-0285">Flavoprotein</keyword>
<dbReference type="GO" id="GO:0033539">
    <property type="term" value="P:fatty acid beta-oxidation using acyl-CoA dehydrogenase"/>
    <property type="evidence" value="ECO:0007669"/>
    <property type="project" value="TreeGrafter"/>
</dbReference>
<sequence>MNDINILLDRCNNCGLCMKICSYGAVEFLNKKVIINNNCCKCGICIAACPCSAINFIRDKQPILSENETHKGIWVFCEQTYGKAKRVSYELLGEGRRLADILQVNLSAVIIGNNIGDEARKLIAYGADIVYKCEAEILENFNDEIYIDTLTNLIEIYKPEIVLFGATVYSRSIAPRIASRLNTGLTADCTKLEINSDNRVLLQTRPAFGGNLMATIICEKKRPQMATVRPMVMKALTPNYSRKGKIIAHTPIISEKLSTKVIKRVKHLSSIKNISDAEIIVAVGRGIGEAKNIKMIEDLAQLLGASVGASRAVVDAGWLEYDQQIGQTGKTVRPKIYFACGISGAIQHLAGMSSSEMIIAINKDSEAPIFKLSTYGIVGDIMQVIPALIEELKTRIADKNLNIKNRFKKY</sequence>
<proteinExistence type="inferred from homology"/>
<keyword evidence="6" id="KW-0411">Iron-sulfur</keyword>
<feature type="domain" description="4Fe-4S ferredoxin-type" evidence="7">
    <location>
        <begin position="2"/>
        <end position="28"/>
    </location>
</feature>
<feature type="domain" description="4Fe-4S ferredoxin-type" evidence="7">
    <location>
        <begin position="31"/>
        <end position="59"/>
    </location>
</feature>
<evidence type="ECO:0000256" key="2">
    <source>
        <dbReference type="ARBA" id="ARBA00022630"/>
    </source>
</evidence>
<dbReference type="Pfam" id="PF01012">
    <property type="entry name" value="ETF"/>
    <property type="match status" value="1"/>
</dbReference>
<dbReference type="EMBL" id="FRAG01000038">
    <property type="protein sequence ID" value="SHK22985.1"/>
    <property type="molecule type" value="Genomic_DNA"/>
</dbReference>
<dbReference type="STRING" id="1121301.SAMN02745912_02696"/>
<dbReference type="SMART" id="SM00893">
    <property type="entry name" value="ETF"/>
    <property type="match status" value="1"/>
</dbReference>
<dbReference type="InterPro" id="IPR014730">
    <property type="entry name" value="ETF_a/b_N"/>
</dbReference>
<dbReference type="PROSITE" id="PS00198">
    <property type="entry name" value="4FE4S_FER_1"/>
    <property type="match status" value="1"/>
</dbReference>
<dbReference type="InterPro" id="IPR001308">
    <property type="entry name" value="ETF_a/FixB"/>
</dbReference>
<dbReference type="FunFam" id="3.40.50.1220:FF:000001">
    <property type="entry name" value="Electron transfer flavoprotein, alpha subunit"/>
    <property type="match status" value="1"/>
</dbReference>
<dbReference type="Gene3D" id="3.30.70.20">
    <property type="match status" value="1"/>
</dbReference>
<dbReference type="InterPro" id="IPR014731">
    <property type="entry name" value="ETF_asu_C"/>
</dbReference>
<dbReference type="InterPro" id="IPR017900">
    <property type="entry name" value="4Fe4S_Fe_S_CS"/>
</dbReference>
<dbReference type="PROSITE" id="PS51379">
    <property type="entry name" value="4FE4S_FER_2"/>
    <property type="match status" value="2"/>
</dbReference>
<dbReference type="GO" id="GO:0009055">
    <property type="term" value="F:electron transfer activity"/>
    <property type="evidence" value="ECO:0007669"/>
    <property type="project" value="InterPro"/>
</dbReference>
<dbReference type="GO" id="GO:0046872">
    <property type="term" value="F:metal ion binding"/>
    <property type="evidence" value="ECO:0007669"/>
    <property type="project" value="UniProtKB-KW"/>
</dbReference>
<dbReference type="RefSeq" id="WP_073151033.1">
    <property type="nucleotide sequence ID" value="NZ_FRAG01000038.1"/>
</dbReference>
<dbReference type="SUPFAM" id="SSF52402">
    <property type="entry name" value="Adenine nucleotide alpha hydrolases-like"/>
    <property type="match status" value="1"/>
</dbReference>
<evidence type="ECO:0000256" key="5">
    <source>
        <dbReference type="ARBA" id="ARBA00023004"/>
    </source>
</evidence>
<evidence type="ECO:0000256" key="4">
    <source>
        <dbReference type="ARBA" id="ARBA00022827"/>
    </source>
</evidence>
<dbReference type="CDD" id="cd01715">
    <property type="entry name" value="ETF_alpha"/>
    <property type="match status" value="1"/>
</dbReference>
<dbReference type="AlphaFoldDB" id="A0A1M6QS48"/>
<evidence type="ECO:0000313" key="9">
    <source>
        <dbReference type="Proteomes" id="UP000184465"/>
    </source>
</evidence>
<keyword evidence="4" id="KW-0274">FAD</keyword>
<dbReference type="PANTHER" id="PTHR43153:SF1">
    <property type="entry name" value="ELECTRON TRANSFER FLAVOPROTEIN SUBUNIT ALPHA, MITOCHONDRIAL"/>
    <property type="match status" value="1"/>
</dbReference>
<dbReference type="InterPro" id="IPR033947">
    <property type="entry name" value="ETF_alpha_N"/>
</dbReference>
<dbReference type="InterPro" id="IPR017896">
    <property type="entry name" value="4Fe4S_Fe-S-bd"/>
</dbReference>
<dbReference type="InterPro" id="IPR029035">
    <property type="entry name" value="DHS-like_NAD/FAD-binding_dom"/>
</dbReference>
<evidence type="ECO:0000259" key="7">
    <source>
        <dbReference type="PROSITE" id="PS51379"/>
    </source>
</evidence>
<dbReference type="GO" id="GO:0050660">
    <property type="term" value="F:flavin adenine dinucleotide binding"/>
    <property type="evidence" value="ECO:0007669"/>
    <property type="project" value="InterPro"/>
</dbReference>
<dbReference type="InterPro" id="IPR014729">
    <property type="entry name" value="Rossmann-like_a/b/a_fold"/>
</dbReference>
<reference evidence="8 9" key="1">
    <citation type="submission" date="2016-11" db="EMBL/GenBank/DDBJ databases">
        <authorList>
            <person name="Jaros S."/>
            <person name="Januszkiewicz K."/>
            <person name="Wedrychowicz H."/>
        </authorList>
    </citation>
    <scope>NUCLEOTIDE SEQUENCE [LARGE SCALE GENOMIC DNA]</scope>
    <source>
        <strain evidence="8 9">DSM 15212</strain>
    </source>
</reference>
<protein>
    <submittedName>
        <fullName evidence="8">Electron transfer flavoprotein alpha subunit apoprotein</fullName>
    </submittedName>
</protein>
<dbReference type="PANTHER" id="PTHR43153">
    <property type="entry name" value="ELECTRON TRANSFER FLAVOPROTEIN ALPHA"/>
    <property type="match status" value="1"/>
</dbReference>
<evidence type="ECO:0000313" key="8">
    <source>
        <dbReference type="EMBL" id="SHK22985.1"/>
    </source>
</evidence>